<protein>
    <submittedName>
        <fullName evidence="2">Piso0_002036 protein</fullName>
    </submittedName>
</protein>
<gene>
    <name evidence="2" type="primary">Piso0_002036</name>
    <name evidence="2" type="ORF">GNLVRS01_PISO0J03265g</name>
</gene>
<dbReference type="EMBL" id="FO082050">
    <property type="protein sequence ID" value="CCE82316.1"/>
    <property type="molecule type" value="Genomic_DNA"/>
</dbReference>
<accession>G8YBI5</accession>
<dbReference type="AlphaFoldDB" id="G8YBI5"/>
<dbReference type="eggNOG" id="ENOG502S90H">
    <property type="taxonomic scope" value="Eukaryota"/>
</dbReference>
<feature type="region of interest" description="Disordered" evidence="1">
    <location>
        <begin position="265"/>
        <end position="297"/>
    </location>
</feature>
<dbReference type="HOGENOM" id="CLU_744170_0_0_1"/>
<name>G8YBI5_PICSO</name>
<dbReference type="Pfam" id="PF17234">
    <property type="entry name" value="MPM1"/>
    <property type="match status" value="1"/>
</dbReference>
<organism evidence="2 3">
    <name type="scientific">Pichia sorbitophila (strain ATCC MYA-4447 / BCRC 22081 / CBS 7064 / NBRC 10061 / NRRL Y-12695)</name>
    <name type="common">Hybrid yeast</name>
    <dbReference type="NCBI Taxonomy" id="559304"/>
    <lineage>
        <taxon>Eukaryota</taxon>
        <taxon>Fungi</taxon>
        <taxon>Dikarya</taxon>
        <taxon>Ascomycota</taxon>
        <taxon>Saccharomycotina</taxon>
        <taxon>Pichiomycetes</taxon>
        <taxon>Debaryomycetaceae</taxon>
        <taxon>Millerozyma</taxon>
    </lineage>
</organism>
<evidence type="ECO:0000313" key="3">
    <source>
        <dbReference type="Proteomes" id="UP000005222"/>
    </source>
</evidence>
<proteinExistence type="predicted"/>
<keyword evidence="3" id="KW-1185">Reference proteome</keyword>
<dbReference type="Proteomes" id="UP000005222">
    <property type="component" value="Chromosome J"/>
</dbReference>
<dbReference type="STRING" id="559304.G8YBI5"/>
<dbReference type="InParanoid" id="G8YBI5"/>
<dbReference type="InterPro" id="IPR035187">
    <property type="entry name" value="Mpm1"/>
</dbReference>
<evidence type="ECO:0000313" key="2">
    <source>
        <dbReference type="EMBL" id="CCE82316.1"/>
    </source>
</evidence>
<dbReference type="OrthoDB" id="4044171at2759"/>
<feature type="region of interest" description="Disordered" evidence="1">
    <location>
        <begin position="341"/>
        <end position="372"/>
    </location>
</feature>
<sequence>MCRKQEDKQGNKELVSDLNRTDEDSLDRLFRGIDSMRNGLSSVAKSFVDFTGDSINDMNSKAKDYSLNWIFDLDEDSESRIDDIRSNFRSFLNEQEPRAESYFPPPYPKHFEHNYDGRDVHPFLWGPFFSGASGVSDWFTGSFKTGKTPFGFFAYKNPPLRYYEECRNKNGESVWDSYGYWRCLFPNAEVPNEVLRKKNELYGDAVLTKEDFQEATKSTPKFGDDTVIDLGAKGKFFTQFTDYLNWKSIMKENVKRERLARQMKDRELLSNGPSESNGAVVNDSGERRAVSSSVKSSYNSDSERNEIIYNELRTEKYSDGTVSTKTITRTKPFGAKEWVNTFEDSSNGEGHAVSLPDNDNDKTGWFWNSKKD</sequence>
<reference evidence="2 3" key="1">
    <citation type="journal article" date="2012" name="G3 (Bethesda)">
        <title>Pichia sorbitophila, an interspecies yeast hybrid reveals early steps of genome resolution following polyploidization.</title>
        <authorList>
            <person name="Leh Louis V."/>
            <person name="Despons L."/>
            <person name="Friedrich A."/>
            <person name="Martin T."/>
            <person name="Durrens P."/>
            <person name="Casaregola S."/>
            <person name="Neuveglise C."/>
            <person name="Fairhead C."/>
            <person name="Marck C."/>
            <person name="Cruz J.A."/>
            <person name="Straub M.L."/>
            <person name="Kugler V."/>
            <person name="Sacerdot C."/>
            <person name="Uzunov Z."/>
            <person name="Thierry A."/>
            <person name="Weiss S."/>
            <person name="Bleykasten C."/>
            <person name="De Montigny J."/>
            <person name="Jacques N."/>
            <person name="Jung P."/>
            <person name="Lemaire M."/>
            <person name="Mallet S."/>
            <person name="Morel G."/>
            <person name="Richard G.F."/>
            <person name="Sarkar A."/>
            <person name="Savel G."/>
            <person name="Schacherer J."/>
            <person name="Seret M.L."/>
            <person name="Talla E."/>
            <person name="Samson G."/>
            <person name="Jubin C."/>
            <person name="Poulain J."/>
            <person name="Vacherie B."/>
            <person name="Barbe V."/>
            <person name="Pelletier E."/>
            <person name="Sherman D.J."/>
            <person name="Westhof E."/>
            <person name="Weissenbach J."/>
            <person name="Baret P.V."/>
            <person name="Wincker P."/>
            <person name="Gaillardin C."/>
            <person name="Dujon B."/>
            <person name="Souciet J.L."/>
        </authorList>
    </citation>
    <scope>NUCLEOTIDE SEQUENCE [LARGE SCALE GENOMIC DNA]</scope>
    <source>
        <strain evidence="3">ATCC MYA-4447 / BCRC 22081 / CBS 7064 / NBRC 10061 / NRRL Y-12695</strain>
    </source>
</reference>
<evidence type="ECO:0000256" key="1">
    <source>
        <dbReference type="SAM" id="MobiDB-lite"/>
    </source>
</evidence>